<protein>
    <recommendedName>
        <fullName evidence="7">TRAP transporter large permease protein</fullName>
    </recommendedName>
</protein>
<dbReference type="NCBIfam" id="TIGR00786">
    <property type="entry name" value="dctM"/>
    <property type="match status" value="1"/>
</dbReference>
<comment type="similarity">
    <text evidence="7">Belongs to the TRAP transporter large permease family.</text>
</comment>
<feature type="transmembrane region" description="Helical" evidence="7">
    <location>
        <begin position="395"/>
        <end position="413"/>
    </location>
</feature>
<evidence type="ECO:0000256" key="7">
    <source>
        <dbReference type="RuleBase" id="RU369079"/>
    </source>
</evidence>
<feature type="transmembrane region" description="Helical" evidence="7">
    <location>
        <begin position="345"/>
        <end position="366"/>
    </location>
</feature>
<evidence type="ECO:0000256" key="2">
    <source>
        <dbReference type="ARBA" id="ARBA00022475"/>
    </source>
</evidence>
<comment type="caution">
    <text evidence="9">The sequence shown here is derived from an EMBL/GenBank/DDBJ whole genome shotgun (WGS) entry which is preliminary data.</text>
</comment>
<comment type="function">
    <text evidence="7">Part of the tripartite ATP-independent periplasmic (TRAP) transport system.</text>
</comment>
<feature type="transmembrane region" description="Helical" evidence="7">
    <location>
        <begin position="211"/>
        <end position="233"/>
    </location>
</feature>
<evidence type="ECO:0000313" key="9">
    <source>
        <dbReference type="EMBL" id="PVH28452.1"/>
    </source>
</evidence>
<name>A0A2T8HT18_9RHOB</name>
<keyword evidence="2" id="KW-1003">Cell membrane</keyword>
<dbReference type="InterPro" id="IPR004681">
    <property type="entry name" value="TRAP_DctM"/>
</dbReference>
<feature type="transmembrane region" description="Helical" evidence="7">
    <location>
        <begin position="52"/>
        <end position="70"/>
    </location>
</feature>
<feature type="domain" description="TRAP C4-dicarboxylate transport system permease DctM subunit" evidence="8">
    <location>
        <begin position="6"/>
        <end position="412"/>
    </location>
</feature>
<evidence type="ECO:0000256" key="4">
    <source>
        <dbReference type="ARBA" id="ARBA00022692"/>
    </source>
</evidence>
<feature type="transmembrane region" description="Helical" evidence="7">
    <location>
        <begin position="312"/>
        <end position="338"/>
    </location>
</feature>
<feature type="transmembrane region" description="Helical" evidence="7">
    <location>
        <begin position="372"/>
        <end position="388"/>
    </location>
</feature>
<keyword evidence="3 7" id="KW-0997">Cell inner membrane</keyword>
<dbReference type="OrthoDB" id="9790209at2"/>
<feature type="transmembrane region" description="Helical" evidence="7">
    <location>
        <begin position="129"/>
        <end position="148"/>
    </location>
</feature>
<feature type="transmembrane region" description="Helical" evidence="7">
    <location>
        <begin position="239"/>
        <end position="257"/>
    </location>
</feature>
<dbReference type="AlphaFoldDB" id="A0A2T8HT18"/>
<dbReference type="Proteomes" id="UP000245911">
    <property type="component" value="Unassembled WGS sequence"/>
</dbReference>
<proteinExistence type="inferred from homology"/>
<dbReference type="PANTHER" id="PTHR33362">
    <property type="entry name" value="SIALIC ACID TRAP TRANSPORTER PERMEASE PROTEIN SIAT-RELATED"/>
    <property type="match status" value="1"/>
</dbReference>
<evidence type="ECO:0000256" key="6">
    <source>
        <dbReference type="ARBA" id="ARBA00023136"/>
    </source>
</evidence>
<accession>A0A2T8HT18</accession>
<evidence type="ECO:0000259" key="8">
    <source>
        <dbReference type="Pfam" id="PF06808"/>
    </source>
</evidence>
<organism evidence="9 10">
    <name type="scientific">Pararhodobacter oceanensis</name>
    <dbReference type="NCBI Taxonomy" id="2172121"/>
    <lineage>
        <taxon>Bacteria</taxon>
        <taxon>Pseudomonadati</taxon>
        <taxon>Pseudomonadota</taxon>
        <taxon>Alphaproteobacteria</taxon>
        <taxon>Rhodobacterales</taxon>
        <taxon>Paracoccaceae</taxon>
        <taxon>Pararhodobacter</taxon>
    </lineage>
</organism>
<comment type="subunit">
    <text evidence="7">The complex comprises the extracytoplasmic solute receptor protein and the two transmembrane proteins.</text>
</comment>
<gene>
    <name evidence="9" type="ORF">DDE20_12845</name>
</gene>
<dbReference type="Pfam" id="PF06808">
    <property type="entry name" value="DctM"/>
    <property type="match status" value="1"/>
</dbReference>
<comment type="subcellular location">
    <subcellularLocation>
        <location evidence="1 7">Cell inner membrane</location>
        <topology evidence="1 7">Multi-pass membrane protein</topology>
    </subcellularLocation>
</comment>
<sequence length="426" mass="45381">MMFAAFGGLLVAIGIGMPIAFALSTISIIILWYADVSMLVAVQRIYQGTNKFPFLAVPLFIFAGSLMNQADISRRLVDFAATLVGRMRGGLAGVNVITSMLFAGMSGTSMSDTAAVGGIMIPNMIKRGYDRAFTAAVTAASSTIGVLLPPSLPMVVLASYMGISTGALFIAGVVPGLLVGFGLIIAAWIISVIREYPVEEKFELGRFLRAFVAAIPPLLMPLIIIGGILGGVFTATEAAGIACIYGIIAGFFILRTLNMLKLYYAIRDAAILTGATMFVTATAHVLGFTFTFQQFSATITGYFNTADMGPLAVLFTLSLVMILLGIFLDGFAMMFIVVPLFLPTAISVGIEPIHFAMVLIMCWGLGQQTPPMASALFLTSLMARVDVISITRANLWFILVMGGILGLVILFPYQTVLWLPQKAGLL</sequence>
<dbReference type="RefSeq" id="WP_116558904.1">
    <property type="nucleotide sequence ID" value="NZ_QDKM01000005.1"/>
</dbReference>
<dbReference type="GO" id="GO:0022857">
    <property type="term" value="F:transmembrane transporter activity"/>
    <property type="evidence" value="ECO:0007669"/>
    <property type="project" value="UniProtKB-UniRule"/>
</dbReference>
<evidence type="ECO:0000313" key="10">
    <source>
        <dbReference type="Proteomes" id="UP000245911"/>
    </source>
</evidence>
<feature type="transmembrane region" description="Helical" evidence="7">
    <location>
        <begin position="168"/>
        <end position="190"/>
    </location>
</feature>
<keyword evidence="4 7" id="KW-0812">Transmembrane</keyword>
<reference evidence="9 10" key="1">
    <citation type="submission" date="2018-04" db="EMBL/GenBank/DDBJ databases">
        <title>Pararhodobacter oceanense sp. nov., isolated from marine intertidal sediment.</title>
        <authorList>
            <person name="Wang X.-L."/>
            <person name="Du Z.-J."/>
        </authorList>
    </citation>
    <scope>NUCLEOTIDE SEQUENCE [LARGE SCALE GENOMIC DNA]</scope>
    <source>
        <strain evidence="9 10">AM505</strain>
    </source>
</reference>
<keyword evidence="7" id="KW-0813">Transport</keyword>
<keyword evidence="6 7" id="KW-0472">Membrane</keyword>
<evidence type="ECO:0000256" key="3">
    <source>
        <dbReference type="ARBA" id="ARBA00022519"/>
    </source>
</evidence>
<dbReference type="PIRSF" id="PIRSF006066">
    <property type="entry name" value="HI0050"/>
    <property type="match status" value="1"/>
</dbReference>
<keyword evidence="5 7" id="KW-1133">Transmembrane helix</keyword>
<dbReference type="GO" id="GO:0005886">
    <property type="term" value="C:plasma membrane"/>
    <property type="evidence" value="ECO:0007669"/>
    <property type="project" value="UniProtKB-SubCell"/>
</dbReference>
<dbReference type="EMBL" id="QDKM01000005">
    <property type="protein sequence ID" value="PVH28452.1"/>
    <property type="molecule type" value="Genomic_DNA"/>
</dbReference>
<evidence type="ECO:0000256" key="5">
    <source>
        <dbReference type="ARBA" id="ARBA00022989"/>
    </source>
</evidence>
<feature type="transmembrane region" description="Helical" evidence="7">
    <location>
        <begin position="6"/>
        <end position="32"/>
    </location>
</feature>
<dbReference type="InterPro" id="IPR010656">
    <property type="entry name" value="DctM"/>
</dbReference>
<keyword evidence="10" id="KW-1185">Reference proteome</keyword>
<feature type="transmembrane region" description="Helical" evidence="7">
    <location>
        <begin position="269"/>
        <end position="292"/>
    </location>
</feature>
<evidence type="ECO:0000256" key="1">
    <source>
        <dbReference type="ARBA" id="ARBA00004429"/>
    </source>
</evidence>
<feature type="transmembrane region" description="Helical" evidence="7">
    <location>
        <begin position="90"/>
        <end position="108"/>
    </location>
</feature>